<evidence type="ECO:0000313" key="2">
    <source>
        <dbReference type="EMBL" id="KAG5509833.1"/>
    </source>
</evidence>
<dbReference type="RefSeq" id="XP_067758840.1">
    <property type="nucleotide sequence ID" value="XM_067903415.1"/>
</dbReference>
<keyword evidence="3" id="KW-1185">Reference proteome</keyword>
<feature type="region of interest" description="Disordered" evidence="1">
    <location>
        <begin position="160"/>
        <end position="179"/>
    </location>
</feature>
<accession>A0A836IZL2</accession>
<dbReference type="AlphaFoldDB" id="A0A836IZL2"/>
<protein>
    <submittedName>
        <fullName evidence="2">Uncharacterized protein</fullName>
    </submittedName>
</protein>
<dbReference type="KEGG" id="phet:94293492"/>
<feature type="region of interest" description="Disordered" evidence="1">
    <location>
        <begin position="621"/>
        <end position="650"/>
    </location>
</feature>
<dbReference type="EMBL" id="JAFJZO010000012">
    <property type="protein sequence ID" value="KAG5509833.1"/>
    <property type="molecule type" value="Genomic_DNA"/>
</dbReference>
<feature type="region of interest" description="Disordered" evidence="1">
    <location>
        <begin position="99"/>
        <end position="123"/>
    </location>
</feature>
<sequence>MRRRTAHAVSSSSCSTPSLTTASPPSAPGIKSGLDAARAALDVTDALLLRLRRQYRLSTSPSGRLAEAQTLLLRATVCREAQLYTHTILHAVNRRFKSDAEKQKKSHPLQEQRHCHPSAPLPISSSTLVGRTTPFWAALTAAKSRDPLIRAIRKELAHCTQRQRHNGRAGTTLSYDSRPRCAAPSPQSILGTTAGLTLPSTSATPQFMDALARWRHVVEAQQRSLRMEEVEDYCSAAQLFLAAAVEEQQLGGGSASRDTRQPDSLWCESPLMLATHGVTQVLRACGLLLSDAPLEKEVPYPASLVEELTLASLAVEAGKTDTVEDKGGDCRKGDEAAGDPSVNQLVLPSVLARGNPHTTRVWMRVVQLATLLERSALRLPWDTNDIAHDKADPTLLAGVSSTTQPLWEFSAAVLLHRPLDMVEVPHNILESAPLSATTPVTPPSLRDLFRDHALPSASNVWATQEVQAKPGTLPLCLLSLRRAIAAAVRAHHYAEALLDVEVGLHLLRGQEATLDPARSNERKAEPTADSANANKGKTNYERLVFWPEAASSAHAAHPGPTSVSTSKVISSALTYLSDSVSLIMMRVLLLFLTSPLASGEAAVQLQRRRCGADSWWKRETKASQTSLPTSSAAGNASDQHEESGDGDSRRCAGGDVVRGVAVSLISALETLDTLTAQLQLLERHVIEPRCLATRSLSASRDAKCARSGVASAIPASEDVQLLPCIPSLEHRLEHVIVGTLRSAEADANLSEAQMSARHGIEKSPQGVTAPASEHGEVALEEHAPSCAAEVNVSKQRCSPTVCKLTSSARYQQLKLAYRSRLSSRVGNTESSATCTGLSAGAPSTIVGDTDDFHGDTAHVAEVRPVVKTEVHQNEEEEEEDGSRFGTQSSALVDLAQLVQELWVIVETLTLPLRTASTCTTPPTAPSVAALSASLAAGKVRFEKSAAASTGESAPISEEWSASESDISHRQARIALSTVEPRMQRCLRVLGARDRTVLSLLRRLQTELFTPTVCRSFALPANQKKN</sequence>
<evidence type="ECO:0000313" key="3">
    <source>
        <dbReference type="Proteomes" id="UP000674318"/>
    </source>
</evidence>
<feature type="compositionally biased region" description="Basic and acidic residues" evidence="1">
    <location>
        <begin position="638"/>
        <end position="650"/>
    </location>
</feature>
<comment type="caution">
    <text evidence="2">The sequence shown here is derived from an EMBL/GenBank/DDBJ whole genome shotgun (WGS) entry which is preliminary data.</text>
</comment>
<feature type="compositionally biased region" description="Low complexity" evidence="1">
    <location>
        <begin position="7"/>
        <end position="24"/>
    </location>
</feature>
<name>A0A836IZL2_9TRYP</name>
<evidence type="ECO:0000256" key="1">
    <source>
        <dbReference type="SAM" id="MobiDB-lite"/>
    </source>
</evidence>
<proteinExistence type="predicted"/>
<dbReference type="Proteomes" id="UP000674318">
    <property type="component" value="Unassembled WGS sequence"/>
</dbReference>
<feature type="compositionally biased region" description="Polar residues" evidence="1">
    <location>
        <begin position="622"/>
        <end position="637"/>
    </location>
</feature>
<reference evidence="2 3" key="1">
    <citation type="submission" date="2021-02" db="EMBL/GenBank/DDBJ databases">
        <title>Porcisia hertigi Genome sequencing and assembly.</title>
        <authorList>
            <person name="Almutairi H."/>
            <person name="Gatherer D."/>
        </authorList>
    </citation>
    <scope>NUCLEOTIDE SEQUENCE [LARGE SCALE GENOMIC DNA]</scope>
    <source>
        <strain evidence="2 3">C119</strain>
    </source>
</reference>
<organism evidence="2 3">
    <name type="scientific">Porcisia hertigi</name>
    <dbReference type="NCBI Taxonomy" id="2761500"/>
    <lineage>
        <taxon>Eukaryota</taxon>
        <taxon>Discoba</taxon>
        <taxon>Euglenozoa</taxon>
        <taxon>Kinetoplastea</taxon>
        <taxon>Metakinetoplastina</taxon>
        <taxon>Trypanosomatida</taxon>
        <taxon>Trypanosomatidae</taxon>
        <taxon>Leishmaniinae</taxon>
        <taxon>Porcisia</taxon>
    </lineage>
</organism>
<feature type="compositionally biased region" description="Basic and acidic residues" evidence="1">
    <location>
        <begin position="99"/>
        <end position="114"/>
    </location>
</feature>
<feature type="region of interest" description="Disordered" evidence="1">
    <location>
        <begin position="1"/>
        <end position="27"/>
    </location>
</feature>
<feature type="region of interest" description="Disordered" evidence="1">
    <location>
        <begin position="515"/>
        <end position="534"/>
    </location>
</feature>
<gene>
    <name evidence="2" type="ORF">JKF63_07478</name>
</gene>
<dbReference type="OrthoDB" id="267412at2759"/>
<dbReference type="GeneID" id="94293492"/>